<dbReference type="SUPFAM" id="SSF81383">
    <property type="entry name" value="F-box domain"/>
    <property type="match status" value="1"/>
</dbReference>
<dbReference type="Proteomes" id="UP001383192">
    <property type="component" value="Unassembled WGS sequence"/>
</dbReference>
<organism evidence="2 3">
    <name type="scientific">Paramarasmius palmivorus</name>
    <dbReference type="NCBI Taxonomy" id="297713"/>
    <lineage>
        <taxon>Eukaryota</taxon>
        <taxon>Fungi</taxon>
        <taxon>Dikarya</taxon>
        <taxon>Basidiomycota</taxon>
        <taxon>Agaricomycotina</taxon>
        <taxon>Agaricomycetes</taxon>
        <taxon>Agaricomycetidae</taxon>
        <taxon>Agaricales</taxon>
        <taxon>Marasmiineae</taxon>
        <taxon>Marasmiaceae</taxon>
        <taxon>Paramarasmius</taxon>
    </lineage>
</organism>
<name>A0AAW0BHZ2_9AGAR</name>
<reference evidence="2 3" key="1">
    <citation type="submission" date="2024-01" db="EMBL/GenBank/DDBJ databases">
        <title>A draft genome for a cacao thread blight-causing isolate of Paramarasmius palmivorus.</title>
        <authorList>
            <person name="Baruah I.K."/>
            <person name="Bukari Y."/>
            <person name="Amoako-Attah I."/>
            <person name="Meinhardt L.W."/>
            <person name="Bailey B.A."/>
            <person name="Cohen S.P."/>
        </authorList>
    </citation>
    <scope>NUCLEOTIDE SEQUENCE [LARGE SCALE GENOMIC DNA]</scope>
    <source>
        <strain evidence="2 3">GH-12</strain>
    </source>
</reference>
<sequence>MTDVTQHSVIQPLFERVPTGAIKPSGWALDQANVQAEGLAGNIWDFGSYVKGSIWVEGGSIEYSEMHEAAPYWLSVSFGWFRYSNGAVSLAFQLGDERLISRVRNFLDWNLGNQQDDGRIGPEALDPNSTTPRLTWPRYLVLLGLIQYAEVDPTQSERIKNNKQGSEDLGFQFGYQYHPALSSEDELTTETGKEDELLETMQLLRDRGFSWENDWFTDANFPKEAVTSGFTHQTRGVNTAEALKSEALAYRFTADPTDRQSTFDRIDMVAYFFVNDFPSDFFPKNGALYGCGANLFSCDSVQHIWEQLCRRSSGDAWCVCLDTQAWRRLLTSAAGWWSHQYDQQANQIWAKVMDPPPWGNNGPNSNVFGFEPNYPCCTVNHPQAYPKFWSHAFFKDTSDSSIIHAFLGPAVYEDDIGPGVSLLTLVIVSHILILHPNSQSGYSYPFGTTLTYDVTATTPFTLKVRVPECAKQNLEKSTIQVNDGEASPLQPNVNSFHVVLEIGATGVGQAYVRFKSLTHTTMFQVAFRSPSLRFNTAQVALISMNSALEVGEEIVTEADGGTEAHTRIAKVENLQEERGGGTIVEKGIVREDVAGAEIENLDNNRRITGAKTILILPTETLGIILTLLQHHDVLRLSWTSQRLREVAKGNAALWTKPNLELREQLLEYIIRAKNLPMSFCLLASPSLSMTQTQVAVRDSLREIMNRHALKQARELKLPLFSDTMWFIPELGHSAPCLECLDICCLHPESGPAQQCPCLRSQLPPRLFRGNSPRLRSLTLRFPLWEPDWSHSLSASVSVSTLDLRLEACPSVAAFRPRLVEFLEMLRAAPQLISLGLIGCPPQVDPTINATADLSLLESIELQGMTLAEVFGIIQSLYIPSVKKYKLFADDSSAIDRHIGVEEIRTFKNLFRVISASSRGLDQISELRLAFRPSYAFGQHSGIQLMLSGRTNSAETVQPTCVSVRWTWPNHPTSLSDDVGAAICKVLQMFSLGSLHTLTIAPGSLAMTSIVREVFSLAPITKLHIIGNGSGVIELVTTLGLQEVDGKYVWSKLEHLHLEKALLNQAGLEEAVYYGLNRRKEQYSALDVITLNCCSGYQRTLEDMASVVDTIS</sequence>
<comment type="caution">
    <text evidence="2">The sequence shown here is derived from an EMBL/GenBank/DDBJ whole genome shotgun (WGS) entry which is preliminary data.</text>
</comment>
<evidence type="ECO:0000259" key="1">
    <source>
        <dbReference type="PROSITE" id="PS50181"/>
    </source>
</evidence>
<dbReference type="InterPro" id="IPR036047">
    <property type="entry name" value="F-box-like_dom_sf"/>
</dbReference>
<dbReference type="PROSITE" id="PS50181">
    <property type="entry name" value="FBOX"/>
    <property type="match status" value="1"/>
</dbReference>
<evidence type="ECO:0000313" key="3">
    <source>
        <dbReference type="Proteomes" id="UP001383192"/>
    </source>
</evidence>
<proteinExistence type="predicted"/>
<dbReference type="AlphaFoldDB" id="A0AAW0BHZ2"/>
<accession>A0AAW0BHZ2</accession>
<dbReference type="EMBL" id="JAYKXP010000113">
    <property type="protein sequence ID" value="KAK7025519.1"/>
    <property type="molecule type" value="Genomic_DNA"/>
</dbReference>
<feature type="domain" description="F-box" evidence="1">
    <location>
        <begin position="610"/>
        <end position="657"/>
    </location>
</feature>
<dbReference type="InterPro" id="IPR001810">
    <property type="entry name" value="F-box_dom"/>
</dbReference>
<evidence type="ECO:0000313" key="2">
    <source>
        <dbReference type="EMBL" id="KAK7025519.1"/>
    </source>
</evidence>
<gene>
    <name evidence="2" type="ORF">VNI00_015953</name>
</gene>
<keyword evidence="3" id="KW-1185">Reference proteome</keyword>
<protein>
    <recommendedName>
        <fullName evidence="1">F-box domain-containing protein</fullName>
    </recommendedName>
</protein>